<name>A0A843UET1_COLES</name>
<feature type="compositionally biased region" description="Low complexity" evidence="1">
    <location>
        <begin position="63"/>
        <end position="73"/>
    </location>
</feature>
<feature type="compositionally biased region" description="Basic and acidic residues" evidence="1">
    <location>
        <begin position="1"/>
        <end position="10"/>
    </location>
</feature>
<evidence type="ECO:0000256" key="1">
    <source>
        <dbReference type="SAM" id="MobiDB-lite"/>
    </source>
</evidence>
<evidence type="ECO:0000313" key="2">
    <source>
        <dbReference type="EMBL" id="MQL80430.1"/>
    </source>
</evidence>
<protein>
    <submittedName>
        <fullName evidence="2">Uncharacterized protein</fullName>
    </submittedName>
</protein>
<dbReference type="Proteomes" id="UP000652761">
    <property type="component" value="Unassembled WGS sequence"/>
</dbReference>
<feature type="compositionally biased region" description="Basic residues" evidence="1">
    <location>
        <begin position="22"/>
        <end position="48"/>
    </location>
</feature>
<dbReference type="EMBL" id="NMUH01000507">
    <property type="protein sequence ID" value="MQL80430.1"/>
    <property type="molecule type" value="Genomic_DNA"/>
</dbReference>
<comment type="caution">
    <text evidence="2">The sequence shown here is derived from an EMBL/GenBank/DDBJ whole genome shotgun (WGS) entry which is preliminary data.</text>
</comment>
<keyword evidence="3" id="KW-1185">Reference proteome</keyword>
<feature type="region of interest" description="Disordered" evidence="1">
    <location>
        <begin position="92"/>
        <end position="111"/>
    </location>
</feature>
<accession>A0A843UET1</accession>
<evidence type="ECO:0000313" key="3">
    <source>
        <dbReference type="Proteomes" id="UP000652761"/>
    </source>
</evidence>
<feature type="region of interest" description="Disordered" evidence="1">
    <location>
        <begin position="1"/>
        <end position="83"/>
    </location>
</feature>
<reference evidence="2" key="1">
    <citation type="submission" date="2017-07" db="EMBL/GenBank/DDBJ databases">
        <title>Taro Niue Genome Assembly and Annotation.</title>
        <authorList>
            <person name="Atibalentja N."/>
            <person name="Keating K."/>
            <person name="Fields C.J."/>
        </authorList>
    </citation>
    <scope>NUCLEOTIDE SEQUENCE</scope>
    <source>
        <strain evidence="2">Niue_2</strain>
        <tissue evidence="2">Leaf</tissue>
    </source>
</reference>
<dbReference type="AlphaFoldDB" id="A0A843UET1"/>
<gene>
    <name evidence="2" type="ORF">Taro_012887</name>
</gene>
<organism evidence="2 3">
    <name type="scientific">Colocasia esculenta</name>
    <name type="common">Wild taro</name>
    <name type="synonym">Arum esculentum</name>
    <dbReference type="NCBI Taxonomy" id="4460"/>
    <lineage>
        <taxon>Eukaryota</taxon>
        <taxon>Viridiplantae</taxon>
        <taxon>Streptophyta</taxon>
        <taxon>Embryophyta</taxon>
        <taxon>Tracheophyta</taxon>
        <taxon>Spermatophyta</taxon>
        <taxon>Magnoliopsida</taxon>
        <taxon>Liliopsida</taxon>
        <taxon>Araceae</taxon>
        <taxon>Aroideae</taxon>
        <taxon>Colocasieae</taxon>
        <taxon>Colocasia</taxon>
    </lineage>
</organism>
<sequence length="220" mass="23630">MAKRPHEGRTRRGSVSTEGLTRSRRRYRRWRRAGRPRRRPRVWRRSQRFRAGSQWGWVRGAGPSPRSRACGRAARGRGPGSRGVDRFAEAGCSRGRRGAPRDRCGAGAGVRGRGEGGLAWRGGGVRAARAGTGKKGAARRSLAFAGVGGRFAARGGRRRPGRREGGARWVAGPEKVAFARGGGKRVARAAPPCAEGQLQRVVDGVVGREKECGAFGSDIN</sequence>
<proteinExistence type="predicted"/>